<comment type="caution">
    <text evidence="2">The sequence shown here is derived from an EMBL/GenBank/DDBJ whole genome shotgun (WGS) entry which is preliminary data.</text>
</comment>
<sequence length="198" mass="20396">MLGMPALPRAAAGGPSHGPEARRSEEGRCGQSVGVRGHRTVWGLGSLSEDVSGDRLPGSQDPEVTGRAVRTLGMPRSPHGPSSEAQALLITEHTSGLWLSDGAMPAADAGAGKGDRAEPPSTPPSGHTAGGWSCARASRGQLCEGTRLGVECQGEAVPGPKWRLEVRNTFITIVFLGAPGSCRPLGRALSSPAAPRRR</sequence>
<gene>
    <name evidence="2" type="ORF">PCOR1329_LOCUS42887</name>
</gene>
<evidence type="ECO:0000256" key="1">
    <source>
        <dbReference type="SAM" id="MobiDB-lite"/>
    </source>
</evidence>
<organism evidence="2 3">
    <name type="scientific">Prorocentrum cordatum</name>
    <dbReference type="NCBI Taxonomy" id="2364126"/>
    <lineage>
        <taxon>Eukaryota</taxon>
        <taxon>Sar</taxon>
        <taxon>Alveolata</taxon>
        <taxon>Dinophyceae</taxon>
        <taxon>Prorocentrales</taxon>
        <taxon>Prorocentraceae</taxon>
        <taxon>Prorocentrum</taxon>
    </lineage>
</organism>
<feature type="region of interest" description="Disordered" evidence="1">
    <location>
        <begin position="1"/>
        <end position="64"/>
    </location>
</feature>
<feature type="compositionally biased region" description="Basic and acidic residues" evidence="1">
    <location>
        <begin position="19"/>
        <end position="28"/>
    </location>
</feature>
<evidence type="ECO:0000313" key="2">
    <source>
        <dbReference type="EMBL" id="CAK0850478.1"/>
    </source>
</evidence>
<feature type="region of interest" description="Disordered" evidence="1">
    <location>
        <begin position="102"/>
        <end position="133"/>
    </location>
</feature>
<evidence type="ECO:0000313" key="3">
    <source>
        <dbReference type="Proteomes" id="UP001189429"/>
    </source>
</evidence>
<accession>A0ABN9TZ14</accession>
<dbReference type="EMBL" id="CAUYUJ010015155">
    <property type="protein sequence ID" value="CAK0850478.1"/>
    <property type="molecule type" value="Genomic_DNA"/>
</dbReference>
<reference evidence="2" key="1">
    <citation type="submission" date="2023-10" db="EMBL/GenBank/DDBJ databases">
        <authorList>
            <person name="Chen Y."/>
            <person name="Shah S."/>
            <person name="Dougan E. K."/>
            <person name="Thang M."/>
            <person name="Chan C."/>
        </authorList>
    </citation>
    <scope>NUCLEOTIDE SEQUENCE [LARGE SCALE GENOMIC DNA]</scope>
</reference>
<proteinExistence type="predicted"/>
<dbReference type="Proteomes" id="UP001189429">
    <property type="component" value="Unassembled WGS sequence"/>
</dbReference>
<protein>
    <submittedName>
        <fullName evidence="2">Uncharacterized protein</fullName>
    </submittedName>
</protein>
<keyword evidence="3" id="KW-1185">Reference proteome</keyword>
<name>A0ABN9TZ14_9DINO</name>